<protein>
    <submittedName>
        <fullName evidence="2">Uncharacterized protein</fullName>
    </submittedName>
</protein>
<organism evidence="2 3">
    <name type="scientific">Tilletia indica</name>
    <dbReference type="NCBI Taxonomy" id="43049"/>
    <lineage>
        <taxon>Eukaryota</taxon>
        <taxon>Fungi</taxon>
        <taxon>Dikarya</taxon>
        <taxon>Basidiomycota</taxon>
        <taxon>Ustilaginomycotina</taxon>
        <taxon>Exobasidiomycetes</taxon>
        <taxon>Tilletiales</taxon>
        <taxon>Tilletiaceae</taxon>
        <taxon>Tilletia</taxon>
    </lineage>
</organism>
<dbReference type="GO" id="GO:0008418">
    <property type="term" value="F:protein-N-terminal asparagine amidohydrolase activity"/>
    <property type="evidence" value="ECO:0007669"/>
    <property type="project" value="InterPro"/>
</dbReference>
<dbReference type="InterPro" id="IPR039703">
    <property type="entry name" value="Nta1"/>
</dbReference>
<evidence type="ECO:0000313" key="3">
    <source>
        <dbReference type="Proteomes" id="UP000077521"/>
    </source>
</evidence>
<proteinExistence type="predicted"/>
<feature type="region of interest" description="Disordered" evidence="1">
    <location>
        <begin position="319"/>
        <end position="342"/>
    </location>
</feature>
<feature type="region of interest" description="Disordered" evidence="1">
    <location>
        <begin position="235"/>
        <end position="255"/>
    </location>
</feature>
<dbReference type="AlphaFoldDB" id="A0A177TAS6"/>
<evidence type="ECO:0000313" key="2">
    <source>
        <dbReference type="EMBL" id="KAE8257271.1"/>
    </source>
</evidence>
<dbReference type="InterPro" id="IPR003010">
    <property type="entry name" value="C-N_Hydrolase"/>
</dbReference>
<dbReference type="GO" id="GO:0070773">
    <property type="term" value="F:protein-N-terminal glutamine amidohydrolase activity"/>
    <property type="evidence" value="ECO:0007669"/>
    <property type="project" value="InterPro"/>
</dbReference>
<dbReference type="GO" id="GO:0030163">
    <property type="term" value="P:protein catabolic process"/>
    <property type="evidence" value="ECO:0007669"/>
    <property type="project" value="TreeGrafter"/>
</dbReference>
<feature type="compositionally biased region" description="Low complexity" evidence="1">
    <location>
        <begin position="319"/>
        <end position="336"/>
    </location>
</feature>
<dbReference type="PANTHER" id="PTHR11750:SF26">
    <property type="entry name" value="PROTEIN N-TERMINAL AMIDASE"/>
    <property type="match status" value="1"/>
</dbReference>
<dbReference type="PANTHER" id="PTHR11750">
    <property type="entry name" value="PROTEIN N-TERMINAL AMIDASE"/>
    <property type="match status" value="1"/>
</dbReference>
<sequence length="362" mass="39949">MVRVATLQLTPPEVGNTRVNVDAIRSLLRSQLASGSRTQHENIDLLVLPEMITTGYRFSDRHVIQSICEDVSQLQDASPSIVLGSEIAREVNAYVVLGIAERREASPLSTVTEGGSRYTTSRPYDARTPPFYESTSSSDKYEYFNSAALFDRTGALVHCFRKHFLYDDDKVWAREGPGFEYVDIPDLGRLCVGICMDLNPYEFKAPFESFELASFCRQHNVDILALPTAWLLSKDGSESQDHDEGEDQISGPDDPHMPTVEYWAWRCMPLYSSTSSPASSTPPRGRRTIFISANRTGTEQGVTFAGSSSIFQFDNEVTSSSSTQSSASSHSPASGSVKLLAAMSTQTQGLQSVTVELNRNPR</sequence>
<dbReference type="InterPro" id="IPR036526">
    <property type="entry name" value="C-N_Hydrolase_sf"/>
</dbReference>
<dbReference type="Pfam" id="PF00795">
    <property type="entry name" value="CN_hydrolase"/>
    <property type="match status" value="1"/>
</dbReference>
<reference evidence="2" key="1">
    <citation type="submission" date="2016-04" db="EMBL/GenBank/DDBJ databases">
        <authorList>
            <person name="Nguyen H.D."/>
            <person name="Samba Siva P."/>
            <person name="Cullis J."/>
            <person name="Levesque C.A."/>
            <person name="Hambleton S."/>
        </authorList>
    </citation>
    <scope>NUCLEOTIDE SEQUENCE</scope>
    <source>
        <strain evidence="2">DAOMC 236416</strain>
    </source>
</reference>
<gene>
    <name evidence="2" type="ORF">A4X13_0g2471</name>
</gene>
<evidence type="ECO:0000256" key="1">
    <source>
        <dbReference type="SAM" id="MobiDB-lite"/>
    </source>
</evidence>
<keyword evidence="3" id="KW-1185">Reference proteome</keyword>
<comment type="caution">
    <text evidence="2">The sequence shown here is derived from an EMBL/GenBank/DDBJ whole genome shotgun (WGS) entry which is preliminary data.</text>
</comment>
<reference evidence="2" key="2">
    <citation type="journal article" date="2019" name="IMA Fungus">
        <title>Genome sequencing and comparison of five Tilletia species to identify candidate genes for the detection of regulated species infecting wheat.</title>
        <authorList>
            <person name="Nguyen H.D.T."/>
            <person name="Sultana T."/>
            <person name="Kesanakurti P."/>
            <person name="Hambleton S."/>
        </authorList>
    </citation>
    <scope>NUCLEOTIDE SEQUENCE</scope>
    <source>
        <strain evidence="2">DAOMC 236416</strain>
    </source>
</reference>
<name>A0A177TAS6_9BASI</name>
<dbReference type="PROSITE" id="PS50263">
    <property type="entry name" value="CN_HYDROLASE"/>
    <property type="match status" value="1"/>
</dbReference>
<dbReference type="EMBL" id="LWDF02000118">
    <property type="protein sequence ID" value="KAE8257271.1"/>
    <property type="molecule type" value="Genomic_DNA"/>
</dbReference>
<dbReference type="Proteomes" id="UP000077521">
    <property type="component" value="Unassembled WGS sequence"/>
</dbReference>
<dbReference type="Gene3D" id="3.60.110.10">
    <property type="entry name" value="Carbon-nitrogen hydrolase"/>
    <property type="match status" value="1"/>
</dbReference>
<accession>A0A177TAS6</accession>
<dbReference type="SUPFAM" id="SSF56317">
    <property type="entry name" value="Carbon-nitrogen hydrolase"/>
    <property type="match status" value="1"/>
</dbReference>